<reference evidence="1 2" key="1">
    <citation type="submission" date="2024-05" db="EMBL/GenBank/DDBJ databases">
        <title>Genome sequencing and assembly of Indian major carp, Cirrhinus mrigala (Hamilton, 1822).</title>
        <authorList>
            <person name="Mohindra V."/>
            <person name="Chowdhury L.M."/>
            <person name="Lal K."/>
            <person name="Jena J.K."/>
        </authorList>
    </citation>
    <scope>NUCLEOTIDE SEQUENCE [LARGE SCALE GENOMIC DNA]</scope>
    <source>
        <strain evidence="1">CM1030</strain>
        <tissue evidence="1">Blood</tissue>
    </source>
</reference>
<feature type="non-terminal residue" evidence="1">
    <location>
        <position position="80"/>
    </location>
</feature>
<evidence type="ECO:0000313" key="1">
    <source>
        <dbReference type="EMBL" id="KAL0158049.1"/>
    </source>
</evidence>
<sequence>SQVEDSISSPKASSSVHAKEALIEIDYSNLNEDLKDALSEEEIKAEMNTLQQRLNEQQSILQRISAPNMKAMEKLESVRD</sequence>
<name>A0ABD0N924_CIRMR</name>
<gene>
    <name evidence="1" type="ORF">M9458_046125</name>
</gene>
<dbReference type="AlphaFoldDB" id="A0ABD0N924"/>
<dbReference type="EMBL" id="JAMKFB020000023">
    <property type="protein sequence ID" value="KAL0158049.1"/>
    <property type="molecule type" value="Genomic_DNA"/>
</dbReference>
<accession>A0ABD0N924</accession>
<dbReference type="Proteomes" id="UP001529510">
    <property type="component" value="Unassembled WGS sequence"/>
</dbReference>
<comment type="caution">
    <text evidence="1">The sequence shown here is derived from an EMBL/GenBank/DDBJ whole genome shotgun (WGS) entry which is preliminary data.</text>
</comment>
<feature type="non-terminal residue" evidence="1">
    <location>
        <position position="1"/>
    </location>
</feature>
<organism evidence="1 2">
    <name type="scientific">Cirrhinus mrigala</name>
    <name type="common">Mrigala</name>
    <dbReference type="NCBI Taxonomy" id="683832"/>
    <lineage>
        <taxon>Eukaryota</taxon>
        <taxon>Metazoa</taxon>
        <taxon>Chordata</taxon>
        <taxon>Craniata</taxon>
        <taxon>Vertebrata</taxon>
        <taxon>Euteleostomi</taxon>
        <taxon>Actinopterygii</taxon>
        <taxon>Neopterygii</taxon>
        <taxon>Teleostei</taxon>
        <taxon>Ostariophysi</taxon>
        <taxon>Cypriniformes</taxon>
        <taxon>Cyprinidae</taxon>
        <taxon>Labeoninae</taxon>
        <taxon>Labeonini</taxon>
        <taxon>Cirrhinus</taxon>
    </lineage>
</organism>
<proteinExistence type="predicted"/>
<protein>
    <submittedName>
        <fullName evidence="1">Uncharacterized protein</fullName>
    </submittedName>
</protein>
<evidence type="ECO:0000313" key="2">
    <source>
        <dbReference type="Proteomes" id="UP001529510"/>
    </source>
</evidence>
<keyword evidence="2" id="KW-1185">Reference proteome</keyword>